<dbReference type="InterPro" id="IPR051082">
    <property type="entry name" value="Pentapeptide-BTB/POZ_domain"/>
</dbReference>
<dbReference type="EMBL" id="JBIYEW010000003">
    <property type="protein sequence ID" value="MFK4639995.1"/>
    <property type="molecule type" value="Genomic_DNA"/>
</dbReference>
<dbReference type="InterPro" id="IPR001646">
    <property type="entry name" value="5peptide_repeat"/>
</dbReference>
<dbReference type="Pfam" id="PF00805">
    <property type="entry name" value="Pentapeptide"/>
    <property type="match status" value="1"/>
</dbReference>
<evidence type="ECO:0000313" key="2">
    <source>
        <dbReference type="Proteomes" id="UP001620520"/>
    </source>
</evidence>
<gene>
    <name evidence="1" type="ORF">ABIA52_002884</name>
</gene>
<reference evidence="1 2" key="1">
    <citation type="submission" date="2024-10" db="EMBL/GenBank/DDBJ databases">
        <title>Novel secondary metabolite-producing bacteria for plant disease control.</title>
        <authorList>
            <person name="Chevrette M."/>
        </authorList>
    </citation>
    <scope>NUCLEOTIDE SEQUENCE [LARGE SCALE GENOMIC DNA]</scope>
    <source>
        <strain evidence="1 2">J30 TE3557</strain>
    </source>
</reference>
<keyword evidence="2" id="KW-1185">Reference proteome</keyword>
<comment type="caution">
    <text evidence="1">The sequence shown here is derived from an EMBL/GenBank/DDBJ whole genome shotgun (WGS) entry which is preliminary data.</text>
</comment>
<dbReference type="PANTHER" id="PTHR14136:SF17">
    <property type="entry name" value="BTB_POZ DOMAIN-CONTAINING PROTEIN KCTD9"/>
    <property type="match status" value="1"/>
</dbReference>
<organism evidence="1 2">
    <name type="scientific">Paenarthrobacter histidinolovorans</name>
    <dbReference type="NCBI Taxonomy" id="43664"/>
    <lineage>
        <taxon>Bacteria</taxon>
        <taxon>Bacillati</taxon>
        <taxon>Actinomycetota</taxon>
        <taxon>Actinomycetes</taxon>
        <taxon>Micrococcales</taxon>
        <taxon>Micrococcaceae</taxon>
        <taxon>Paenarthrobacter</taxon>
    </lineage>
</organism>
<protein>
    <submittedName>
        <fullName evidence="1">Uncharacterized protein YjbI with pentapeptide repeats</fullName>
    </submittedName>
</protein>
<dbReference type="Gene3D" id="2.160.20.80">
    <property type="entry name" value="E3 ubiquitin-protein ligase SopA"/>
    <property type="match status" value="1"/>
</dbReference>
<proteinExistence type="predicted"/>
<dbReference type="PANTHER" id="PTHR14136">
    <property type="entry name" value="BTB_POZ DOMAIN-CONTAINING PROTEIN KCTD9"/>
    <property type="match status" value="1"/>
</dbReference>
<dbReference type="RefSeq" id="WP_404594821.1">
    <property type="nucleotide sequence ID" value="NZ_JBIYEW010000003.1"/>
</dbReference>
<dbReference type="SUPFAM" id="SSF141571">
    <property type="entry name" value="Pentapeptide repeat-like"/>
    <property type="match status" value="1"/>
</dbReference>
<dbReference type="Proteomes" id="UP001620520">
    <property type="component" value="Unassembled WGS sequence"/>
</dbReference>
<sequence length="283" mass="30275">MTTTATLRPDCSKCFALCCTALGFTRSADFAIDKPAASACPNLAEDFSCAIHQRLRPRGFRGCTVFDCFGAGQLVSQHTFGGTSWRQNPASASAMFDVFKRVRQLHEMLWYLEEARRRTFDPGLASTAAHLAEQLAAIAQGDAATVLGADVETHHWQVRNLLMEVSEEVRASYGAEGHQTHDGGLQPGADLMGADLANRRLCGADLRGSYLIGANLAGSDLAAADLLGADLRGANLAGADLAKALYLTQPQVNAAEGDGRTLLPPELTRPDHWLRQPGTRVPG</sequence>
<accession>A0ABW8N8V1</accession>
<evidence type="ECO:0000313" key="1">
    <source>
        <dbReference type="EMBL" id="MFK4639995.1"/>
    </source>
</evidence>
<name>A0ABW8N8V1_9MICC</name>